<reference evidence="1" key="1">
    <citation type="submission" date="2021-05" db="EMBL/GenBank/DDBJ databases">
        <authorList>
            <person name="Pietrasiak N."/>
            <person name="Ward R."/>
            <person name="Stajich J.E."/>
            <person name="Kurbessoian T."/>
        </authorList>
    </citation>
    <scope>NUCLEOTIDE SEQUENCE</scope>
    <source>
        <strain evidence="1">UHER 2000/2452</strain>
    </source>
</reference>
<protein>
    <submittedName>
        <fullName evidence="1">HAD hydrolase-like protein</fullName>
    </submittedName>
</protein>
<organism evidence="1 2">
    <name type="scientific">Drouetiella hepatica Uher 2000/2452</name>
    <dbReference type="NCBI Taxonomy" id="904376"/>
    <lineage>
        <taxon>Bacteria</taxon>
        <taxon>Bacillati</taxon>
        <taxon>Cyanobacteriota</taxon>
        <taxon>Cyanophyceae</taxon>
        <taxon>Oculatellales</taxon>
        <taxon>Oculatellaceae</taxon>
        <taxon>Drouetiella</taxon>
    </lineage>
</organism>
<evidence type="ECO:0000313" key="2">
    <source>
        <dbReference type="Proteomes" id="UP000757435"/>
    </source>
</evidence>
<dbReference type="GO" id="GO:0006281">
    <property type="term" value="P:DNA repair"/>
    <property type="evidence" value="ECO:0007669"/>
    <property type="project" value="TreeGrafter"/>
</dbReference>
<dbReference type="InterPro" id="IPR041492">
    <property type="entry name" value="HAD_2"/>
</dbReference>
<proteinExistence type="predicted"/>
<dbReference type="SFLD" id="SFLDS00003">
    <property type="entry name" value="Haloacid_Dehalogenase"/>
    <property type="match status" value="1"/>
</dbReference>
<dbReference type="GO" id="GO:0008967">
    <property type="term" value="F:phosphoglycolate phosphatase activity"/>
    <property type="evidence" value="ECO:0007669"/>
    <property type="project" value="TreeGrafter"/>
</dbReference>
<dbReference type="Gene3D" id="1.10.150.240">
    <property type="entry name" value="Putative phosphatase, domain 2"/>
    <property type="match status" value="1"/>
</dbReference>
<sequence length="262" mass="29847">MYPYSLDAQFFENLTVFCDFDGPIVDVSDRYYHTYQSSLTTIEAHYRQDAGTQKTLHLNYLTKEQFWSMKQERMPDREIAMRSGLQGDQIDAFLRQVSEIVNQPGLLHQDQLQQGVKWALALLHAQGVRLVLVTLRCQEQATQILRSYGIEHLFNQIWGTHDQNAAYTNLAEQKTQLLANAIAACPHTSPISAWMIGDTEADILAGQTMGIPTIALTCGIRSQAYLQRFEPTRIHADLLSASHYLVSQMPIHQMSDSFKRIE</sequence>
<dbReference type="PANTHER" id="PTHR43434">
    <property type="entry name" value="PHOSPHOGLYCOLATE PHOSPHATASE"/>
    <property type="match status" value="1"/>
</dbReference>
<dbReference type="SFLD" id="SFLDG01129">
    <property type="entry name" value="C1.5:_HAD__Beta-PGM__Phosphata"/>
    <property type="match status" value="1"/>
</dbReference>
<dbReference type="Proteomes" id="UP000757435">
    <property type="component" value="Unassembled WGS sequence"/>
</dbReference>
<dbReference type="InterPro" id="IPR023198">
    <property type="entry name" value="PGP-like_dom2"/>
</dbReference>
<dbReference type="SUPFAM" id="SSF56784">
    <property type="entry name" value="HAD-like"/>
    <property type="match status" value="1"/>
</dbReference>
<accession>A0A951QAW3</accession>
<dbReference type="Gene3D" id="3.40.50.1000">
    <property type="entry name" value="HAD superfamily/HAD-like"/>
    <property type="match status" value="1"/>
</dbReference>
<dbReference type="GO" id="GO:0005829">
    <property type="term" value="C:cytosol"/>
    <property type="evidence" value="ECO:0007669"/>
    <property type="project" value="TreeGrafter"/>
</dbReference>
<dbReference type="PANTHER" id="PTHR43434:SF1">
    <property type="entry name" value="PHOSPHOGLYCOLATE PHOSPHATASE"/>
    <property type="match status" value="1"/>
</dbReference>
<name>A0A951QAW3_9CYAN</name>
<dbReference type="InterPro" id="IPR023214">
    <property type="entry name" value="HAD_sf"/>
</dbReference>
<dbReference type="InterPro" id="IPR050155">
    <property type="entry name" value="HAD-like_hydrolase_sf"/>
</dbReference>
<comment type="caution">
    <text evidence="1">The sequence shown here is derived from an EMBL/GenBank/DDBJ whole genome shotgun (WGS) entry which is preliminary data.</text>
</comment>
<evidence type="ECO:0000313" key="1">
    <source>
        <dbReference type="EMBL" id="MBW4659219.1"/>
    </source>
</evidence>
<gene>
    <name evidence="1" type="ORF">KME15_11130</name>
</gene>
<dbReference type="InterPro" id="IPR036412">
    <property type="entry name" value="HAD-like_sf"/>
</dbReference>
<keyword evidence="1" id="KW-0378">Hydrolase</keyword>
<reference evidence="1" key="2">
    <citation type="journal article" date="2022" name="Microbiol. Resour. Announc.">
        <title>Metagenome Sequencing to Explore Phylogenomics of Terrestrial Cyanobacteria.</title>
        <authorList>
            <person name="Ward R.D."/>
            <person name="Stajich J.E."/>
            <person name="Johansen J.R."/>
            <person name="Huntemann M."/>
            <person name="Clum A."/>
            <person name="Foster B."/>
            <person name="Foster B."/>
            <person name="Roux S."/>
            <person name="Palaniappan K."/>
            <person name="Varghese N."/>
            <person name="Mukherjee S."/>
            <person name="Reddy T.B.K."/>
            <person name="Daum C."/>
            <person name="Copeland A."/>
            <person name="Chen I.A."/>
            <person name="Ivanova N.N."/>
            <person name="Kyrpides N.C."/>
            <person name="Shapiro N."/>
            <person name="Eloe-Fadrosh E.A."/>
            <person name="Pietrasiak N."/>
        </authorList>
    </citation>
    <scope>NUCLEOTIDE SEQUENCE</scope>
    <source>
        <strain evidence="1">UHER 2000/2452</strain>
    </source>
</reference>
<dbReference type="EMBL" id="JAHHHD010000010">
    <property type="protein sequence ID" value="MBW4659219.1"/>
    <property type="molecule type" value="Genomic_DNA"/>
</dbReference>
<dbReference type="Pfam" id="PF13419">
    <property type="entry name" value="HAD_2"/>
    <property type="match status" value="1"/>
</dbReference>
<dbReference type="AlphaFoldDB" id="A0A951QAW3"/>